<gene>
    <name evidence="4" type="ORF">KP509_23G060000</name>
</gene>
<sequence>MSTEEMGNDEDTAHISLSSSLETLVLSHGENHSYSSPNQSSFFRAIEEGNTELLQVLLKARNSIDINAYNDQGMTGLHLAVYKFETRRQLDIVELLLKSGANACLKAAAPPHASKLSIIRHDVKGSSNFRMETKKIPLDQKTPLLLALELKSALYLRGWEYRHWDSVLKLLASATSKHLIEKGVHEKNPFHDISEYVKRGWNHVFESGNHSLIEVSAEGKGMFVLKLLVKDASKKLKLNLESTHTDNLELKDVSFNLAKAMVKFIYTGSVDQGFMDHRGIDLFKAAHKYGVHLLKSLCEFQIIPTQENWMKLLTAANDCESDLLTLKCARSIEETMIKRQDKMHLLRCSFSDAGHGESSHLFQSPHHFS</sequence>
<dbReference type="Pfam" id="PF00651">
    <property type="entry name" value="BTB"/>
    <property type="match status" value="1"/>
</dbReference>
<dbReference type="InterPro" id="IPR002110">
    <property type="entry name" value="Ankyrin_rpt"/>
</dbReference>
<dbReference type="AlphaFoldDB" id="A0A8T2S0Z0"/>
<dbReference type="InterPro" id="IPR036770">
    <property type="entry name" value="Ankyrin_rpt-contain_sf"/>
</dbReference>
<accession>A0A8T2S0Z0</accession>
<dbReference type="Proteomes" id="UP000825935">
    <property type="component" value="Chromosome 23"/>
</dbReference>
<dbReference type="PROSITE" id="PS50088">
    <property type="entry name" value="ANK_REPEAT"/>
    <property type="match status" value="1"/>
</dbReference>
<keyword evidence="5" id="KW-1185">Reference proteome</keyword>
<evidence type="ECO:0000256" key="1">
    <source>
        <dbReference type="ARBA" id="ARBA00004906"/>
    </source>
</evidence>
<dbReference type="SMART" id="SM00248">
    <property type="entry name" value="ANK"/>
    <property type="match status" value="2"/>
</dbReference>
<feature type="domain" description="BTB" evidence="3">
    <location>
        <begin position="221"/>
        <end position="303"/>
    </location>
</feature>
<reference evidence="4 5" key="1">
    <citation type="submission" date="2021-08" db="EMBL/GenBank/DDBJ databases">
        <title>WGS assembly of Ceratopteris richardii.</title>
        <authorList>
            <person name="Marchant D.B."/>
            <person name="Chen G."/>
            <person name="Jenkins J."/>
            <person name="Shu S."/>
            <person name="Leebens-Mack J."/>
            <person name="Grimwood J."/>
            <person name="Schmutz J."/>
            <person name="Soltis P."/>
            <person name="Soltis D."/>
            <person name="Chen Z.-H."/>
        </authorList>
    </citation>
    <scope>NUCLEOTIDE SEQUENCE [LARGE SCALE GENOMIC DNA]</scope>
    <source>
        <strain evidence="4">Whitten #5841</strain>
        <tissue evidence="4">Leaf</tissue>
    </source>
</reference>
<dbReference type="Gene3D" id="1.25.40.20">
    <property type="entry name" value="Ankyrin repeat-containing domain"/>
    <property type="match status" value="1"/>
</dbReference>
<evidence type="ECO:0000256" key="2">
    <source>
        <dbReference type="PROSITE-ProRule" id="PRU00023"/>
    </source>
</evidence>
<feature type="repeat" description="ANK" evidence="2">
    <location>
        <begin position="72"/>
        <end position="108"/>
    </location>
</feature>
<proteinExistence type="predicted"/>
<organism evidence="4 5">
    <name type="scientific">Ceratopteris richardii</name>
    <name type="common">Triangle waterfern</name>
    <dbReference type="NCBI Taxonomy" id="49495"/>
    <lineage>
        <taxon>Eukaryota</taxon>
        <taxon>Viridiplantae</taxon>
        <taxon>Streptophyta</taxon>
        <taxon>Embryophyta</taxon>
        <taxon>Tracheophyta</taxon>
        <taxon>Polypodiopsida</taxon>
        <taxon>Polypodiidae</taxon>
        <taxon>Polypodiales</taxon>
        <taxon>Pteridineae</taxon>
        <taxon>Pteridaceae</taxon>
        <taxon>Parkerioideae</taxon>
        <taxon>Ceratopteris</taxon>
    </lineage>
</organism>
<comment type="caution">
    <text evidence="4">The sequence shown here is derived from an EMBL/GenBank/DDBJ whole genome shotgun (WGS) entry which is preliminary data.</text>
</comment>
<dbReference type="EMBL" id="CM035428">
    <property type="protein sequence ID" value="KAH7302182.1"/>
    <property type="molecule type" value="Genomic_DNA"/>
</dbReference>
<protein>
    <recommendedName>
        <fullName evidence="3">BTB domain-containing protein</fullName>
    </recommendedName>
</protein>
<keyword evidence="2" id="KW-0040">ANK repeat</keyword>
<dbReference type="OrthoDB" id="6359943at2759"/>
<evidence type="ECO:0000259" key="3">
    <source>
        <dbReference type="Pfam" id="PF00651"/>
    </source>
</evidence>
<dbReference type="SUPFAM" id="SSF54695">
    <property type="entry name" value="POZ domain"/>
    <property type="match status" value="1"/>
</dbReference>
<dbReference type="PANTHER" id="PTHR24413">
    <property type="entry name" value="SPECKLE-TYPE POZ PROTEIN"/>
    <property type="match status" value="1"/>
</dbReference>
<dbReference type="InterPro" id="IPR011333">
    <property type="entry name" value="SKP1/BTB/POZ_sf"/>
</dbReference>
<dbReference type="OMA" id="KGWEYRH"/>
<dbReference type="SUPFAM" id="SSF48403">
    <property type="entry name" value="Ankyrin repeat"/>
    <property type="match status" value="1"/>
</dbReference>
<dbReference type="Gene3D" id="3.30.710.10">
    <property type="entry name" value="Potassium Channel Kv1.1, Chain A"/>
    <property type="match status" value="1"/>
</dbReference>
<dbReference type="Pfam" id="PF12796">
    <property type="entry name" value="Ank_2"/>
    <property type="match status" value="1"/>
</dbReference>
<comment type="pathway">
    <text evidence="1">Protein modification; protein ubiquitination.</text>
</comment>
<evidence type="ECO:0000313" key="5">
    <source>
        <dbReference type="Proteomes" id="UP000825935"/>
    </source>
</evidence>
<name>A0A8T2S0Z0_CERRI</name>
<dbReference type="InterPro" id="IPR000210">
    <property type="entry name" value="BTB/POZ_dom"/>
</dbReference>
<dbReference type="PROSITE" id="PS50297">
    <property type="entry name" value="ANK_REP_REGION"/>
    <property type="match status" value="1"/>
</dbReference>
<evidence type="ECO:0000313" key="4">
    <source>
        <dbReference type="EMBL" id="KAH7302182.1"/>
    </source>
</evidence>